<sequence>MKSVLFINELRVRISLPAFQFQPETKENVLKKKNRTPWPFLSVSYLARYIDKPTDELWKAAKRIRRYLKDTQDLGLALNRRYSDLVPRKQSCVALSKMEADYVAGASSPQEL</sequence>
<gene>
    <name evidence="1" type="ORF">PR048_005723</name>
</gene>
<dbReference type="EMBL" id="JARBHB010000002">
    <property type="protein sequence ID" value="KAJ8893140.1"/>
    <property type="molecule type" value="Genomic_DNA"/>
</dbReference>
<evidence type="ECO:0000313" key="1">
    <source>
        <dbReference type="EMBL" id="KAJ8893140.1"/>
    </source>
</evidence>
<reference evidence="1 2" key="1">
    <citation type="submission" date="2023-02" db="EMBL/GenBank/DDBJ databases">
        <title>LHISI_Scaffold_Assembly.</title>
        <authorList>
            <person name="Stuart O.P."/>
            <person name="Cleave R."/>
            <person name="Magrath M.J.L."/>
            <person name="Mikheyev A.S."/>
        </authorList>
    </citation>
    <scope>NUCLEOTIDE SEQUENCE [LARGE SCALE GENOMIC DNA]</scope>
    <source>
        <strain evidence="1">Daus_M_001</strain>
        <tissue evidence="1">Leg muscle</tissue>
    </source>
</reference>
<protein>
    <submittedName>
        <fullName evidence="1">Uncharacterized protein</fullName>
    </submittedName>
</protein>
<accession>A0ABQ9IA76</accession>
<proteinExistence type="predicted"/>
<comment type="caution">
    <text evidence="1">The sequence shown here is derived from an EMBL/GenBank/DDBJ whole genome shotgun (WGS) entry which is preliminary data.</text>
</comment>
<organism evidence="1 2">
    <name type="scientific">Dryococelus australis</name>
    <dbReference type="NCBI Taxonomy" id="614101"/>
    <lineage>
        <taxon>Eukaryota</taxon>
        <taxon>Metazoa</taxon>
        <taxon>Ecdysozoa</taxon>
        <taxon>Arthropoda</taxon>
        <taxon>Hexapoda</taxon>
        <taxon>Insecta</taxon>
        <taxon>Pterygota</taxon>
        <taxon>Neoptera</taxon>
        <taxon>Polyneoptera</taxon>
        <taxon>Phasmatodea</taxon>
        <taxon>Verophasmatodea</taxon>
        <taxon>Anareolatae</taxon>
        <taxon>Phasmatidae</taxon>
        <taxon>Eurycanthinae</taxon>
        <taxon>Dryococelus</taxon>
    </lineage>
</organism>
<feature type="non-terminal residue" evidence="1">
    <location>
        <position position="112"/>
    </location>
</feature>
<keyword evidence="2" id="KW-1185">Reference proteome</keyword>
<dbReference type="Proteomes" id="UP001159363">
    <property type="component" value="Chromosome 2"/>
</dbReference>
<evidence type="ECO:0000313" key="2">
    <source>
        <dbReference type="Proteomes" id="UP001159363"/>
    </source>
</evidence>
<name>A0ABQ9IA76_9NEOP</name>